<dbReference type="OrthoDB" id="3164at2157"/>
<evidence type="ECO:0000259" key="3">
    <source>
        <dbReference type="Pfam" id="PF00884"/>
    </source>
</evidence>
<name>A0A2I8VLP6_9EURY</name>
<dbReference type="GeneID" id="35593500"/>
<dbReference type="RefSeq" id="WP_103426535.1">
    <property type="nucleotide sequence ID" value="NZ_CP026309.1"/>
</dbReference>
<comment type="similarity">
    <text evidence="1">Belongs to the sulfatase family.</text>
</comment>
<dbReference type="InterPro" id="IPR050738">
    <property type="entry name" value="Sulfatase"/>
</dbReference>
<feature type="domain" description="Sulfatase N-terminal" evidence="3">
    <location>
        <begin position="3"/>
        <end position="349"/>
    </location>
</feature>
<evidence type="ECO:0000256" key="1">
    <source>
        <dbReference type="ARBA" id="ARBA00008779"/>
    </source>
</evidence>
<dbReference type="Pfam" id="PF00884">
    <property type="entry name" value="Sulfatase"/>
    <property type="match status" value="1"/>
</dbReference>
<dbReference type="InterPro" id="IPR017850">
    <property type="entry name" value="Alkaline_phosphatase_core_sf"/>
</dbReference>
<accession>A0A2I8VLP6</accession>
<dbReference type="Gene3D" id="3.40.720.10">
    <property type="entry name" value="Alkaline Phosphatase, subunit A"/>
    <property type="match status" value="1"/>
</dbReference>
<dbReference type="Proteomes" id="UP000236584">
    <property type="component" value="Chromosome"/>
</dbReference>
<dbReference type="KEGG" id="srub:C2R22_15370"/>
<dbReference type="GO" id="GO:0004065">
    <property type="term" value="F:arylsulfatase activity"/>
    <property type="evidence" value="ECO:0007669"/>
    <property type="project" value="TreeGrafter"/>
</dbReference>
<dbReference type="PANTHER" id="PTHR42693:SF53">
    <property type="entry name" value="ENDO-4-O-SULFATASE"/>
    <property type="match status" value="1"/>
</dbReference>
<sequence>MKRNVVLICLDTVRKDYFDRFAPRLSAAANVSYEQCRTASAWSTPSHASMLTGTLPHEHGVHTHNRDFSTLAREDTVIGDLTREGYAALGVSANLFVGPRYGFDTLFDRFTPVTPDVVFQDAWEPLDVEGTGVRRGLNYVRAARDRNQLGKYTANVAAHRVNQILKRLPVSFQDKGGAAVSREALGQIRETEGPFVQFVNFMDAHQPHHPFRGIDDSLHAVPRGWTSADDFYRVKWDINREGRVEENREFLDRFEQLYGASVEYLDRLVVDFIDQVRAETDGNTTFVVTADHGENLGGAADGYLFEHTSSLSEGLLHVPCVVVDAPTDDERVVTETVSHLQLRELLVGLARGELPDISRDRIAAEVVGLSPGTVDLTADEEAYFDRMLRAVYEGDRKYVWDSQGNALAYRLDCERPSWQELTEEDVRPPEWASAFFPGDITTAKERARDGASEGRETVDSFAEARLRDLGYL</sequence>
<dbReference type="SUPFAM" id="SSF53649">
    <property type="entry name" value="Alkaline phosphatase-like"/>
    <property type="match status" value="1"/>
</dbReference>
<gene>
    <name evidence="4" type="ORF">C2R22_15370</name>
</gene>
<evidence type="ECO:0000313" key="4">
    <source>
        <dbReference type="EMBL" id="AUV82846.1"/>
    </source>
</evidence>
<keyword evidence="5" id="KW-1185">Reference proteome</keyword>
<dbReference type="PANTHER" id="PTHR42693">
    <property type="entry name" value="ARYLSULFATASE FAMILY MEMBER"/>
    <property type="match status" value="1"/>
</dbReference>
<dbReference type="AlphaFoldDB" id="A0A2I8VLP6"/>
<proteinExistence type="inferred from homology"/>
<evidence type="ECO:0000313" key="5">
    <source>
        <dbReference type="Proteomes" id="UP000236584"/>
    </source>
</evidence>
<organism evidence="4 5">
    <name type="scientific">Salinigranum rubrum</name>
    <dbReference type="NCBI Taxonomy" id="755307"/>
    <lineage>
        <taxon>Archaea</taxon>
        <taxon>Methanobacteriati</taxon>
        <taxon>Methanobacteriota</taxon>
        <taxon>Stenosarchaea group</taxon>
        <taxon>Halobacteria</taxon>
        <taxon>Halobacteriales</taxon>
        <taxon>Haloferacaceae</taxon>
        <taxon>Salinigranum</taxon>
    </lineage>
</organism>
<dbReference type="EMBL" id="CP026309">
    <property type="protein sequence ID" value="AUV82846.1"/>
    <property type="molecule type" value="Genomic_DNA"/>
</dbReference>
<keyword evidence="2" id="KW-0378">Hydrolase</keyword>
<evidence type="ECO:0000256" key="2">
    <source>
        <dbReference type="ARBA" id="ARBA00022801"/>
    </source>
</evidence>
<reference evidence="4 5" key="1">
    <citation type="submission" date="2018-01" db="EMBL/GenBank/DDBJ databases">
        <title>Complete genome sequence of Salinigranum rubrum GX10T, an extremely halophilic archaeon isolated from a marine solar saltern.</title>
        <authorList>
            <person name="Han S."/>
        </authorList>
    </citation>
    <scope>NUCLEOTIDE SEQUENCE [LARGE SCALE GENOMIC DNA]</scope>
    <source>
        <strain evidence="4 5">GX10</strain>
    </source>
</reference>
<dbReference type="InterPro" id="IPR000917">
    <property type="entry name" value="Sulfatase_N"/>
</dbReference>
<protein>
    <submittedName>
        <fullName evidence="4">Sulfatase</fullName>
    </submittedName>
</protein>